<dbReference type="PANTHER" id="PTHR24346">
    <property type="entry name" value="MAP/MICROTUBULE AFFINITY-REGULATING KINASE"/>
    <property type="match status" value="1"/>
</dbReference>
<dbReference type="EMBL" id="GL349440">
    <property type="protein sequence ID" value="KNC56038.1"/>
    <property type="molecule type" value="Genomic_DNA"/>
</dbReference>
<sequence>MALEEEAVAEAAAAEAAATASAAVTDADAMAENASLEACRMRRATSSAAGPTTAVRGSGAGAGTESEAGGSDVVMANEAADLGRVKLARTRPDGTVVARSSKRARPMAPPGPSAPEEVYALGSCYRIDFAAPVAGSSKVFRAWSVAAGPPLVAKVWVKASMCAAEKASLASELDILRLIAEYGPESGCIELHDYAEDDNYAALLFPYVEGGDLLEYVHAHEGEMDEAMARPIFGQIVDAVAMLHTQLCVAHLDLKLENVLLSWPDGGPGAPCATLIDFGFSKHCDSPSARLEIHCGSPSYISPEMLRKPALSPFASDVWSLGVVLYTLLTANFLSVAKPAPSPTNRFSAPSSAAASPSPAS</sequence>
<dbReference type="SMART" id="SM00220">
    <property type="entry name" value="S_TKc"/>
    <property type="match status" value="1"/>
</dbReference>
<protein>
    <submittedName>
        <fullName evidence="5">CAMK/CAMKL protein kinase</fullName>
    </submittedName>
</protein>
<dbReference type="GO" id="GO:0005737">
    <property type="term" value="C:cytoplasm"/>
    <property type="evidence" value="ECO:0007669"/>
    <property type="project" value="TreeGrafter"/>
</dbReference>
<keyword evidence="1" id="KW-0547">Nucleotide-binding</keyword>
<accession>A0A0L0DWW8</accession>
<evidence type="ECO:0000313" key="5">
    <source>
        <dbReference type="EMBL" id="KNC56038.1"/>
    </source>
</evidence>
<dbReference type="PANTHER" id="PTHR24346:SF30">
    <property type="entry name" value="MATERNAL EMBRYONIC LEUCINE ZIPPER KINASE"/>
    <property type="match status" value="1"/>
</dbReference>
<dbReference type="STRING" id="461836.A0A0L0DWW8"/>
<organism evidence="5 6">
    <name type="scientific">Thecamonas trahens ATCC 50062</name>
    <dbReference type="NCBI Taxonomy" id="461836"/>
    <lineage>
        <taxon>Eukaryota</taxon>
        <taxon>Apusozoa</taxon>
        <taxon>Apusomonadida</taxon>
        <taxon>Apusomonadidae</taxon>
        <taxon>Thecamonas</taxon>
    </lineage>
</organism>
<dbReference type="AlphaFoldDB" id="A0A0L0DWW8"/>
<dbReference type="RefSeq" id="XP_013761082.1">
    <property type="nucleotide sequence ID" value="XM_013905628.1"/>
</dbReference>
<dbReference type="PROSITE" id="PS00108">
    <property type="entry name" value="PROTEIN_KINASE_ST"/>
    <property type="match status" value="1"/>
</dbReference>
<dbReference type="eggNOG" id="KOG0586">
    <property type="taxonomic scope" value="Eukaryota"/>
</dbReference>
<keyword evidence="5" id="KW-0418">Kinase</keyword>
<reference evidence="5 6" key="1">
    <citation type="submission" date="2010-05" db="EMBL/GenBank/DDBJ databases">
        <title>The Genome Sequence of Thecamonas trahens ATCC 50062.</title>
        <authorList>
            <consortium name="The Broad Institute Genome Sequencing Platform"/>
            <person name="Russ C."/>
            <person name="Cuomo C."/>
            <person name="Shea T."/>
            <person name="Young S.K."/>
            <person name="Zeng Q."/>
            <person name="Koehrsen M."/>
            <person name="Haas B."/>
            <person name="Borodovsky M."/>
            <person name="Guigo R."/>
            <person name="Alvarado L."/>
            <person name="Berlin A."/>
            <person name="Bochicchio J."/>
            <person name="Borenstein D."/>
            <person name="Chapman S."/>
            <person name="Chen Z."/>
            <person name="Freedman E."/>
            <person name="Gellesch M."/>
            <person name="Goldberg J."/>
            <person name="Griggs A."/>
            <person name="Gujja S."/>
            <person name="Heilman E."/>
            <person name="Heiman D."/>
            <person name="Hepburn T."/>
            <person name="Howarth C."/>
            <person name="Jen D."/>
            <person name="Larson L."/>
            <person name="Mehta T."/>
            <person name="Park D."/>
            <person name="Pearson M."/>
            <person name="Roberts A."/>
            <person name="Saif S."/>
            <person name="Shenoy N."/>
            <person name="Sisk P."/>
            <person name="Stolte C."/>
            <person name="Sykes S."/>
            <person name="Thomson T."/>
            <person name="Walk T."/>
            <person name="White J."/>
            <person name="Yandava C."/>
            <person name="Burger G."/>
            <person name="Gray M.W."/>
            <person name="Holland P.W.H."/>
            <person name="King N."/>
            <person name="Lang F.B.F."/>
            <person name="Roger A.J."/>
            <person name="Ruiz-Trillo I."/>
            <person name="Lander E."/>
            <person name="Nusbaum C."/>
        </authorList>
    </citation>
    <scope>NUCLEOTIDE SEQUENCE [LARGE SCALE GENOMIC DNA]</scope>
    <source>
        <strain evidence="5 6">ATCC 50062</strain>
    </source>
</reference>
<dbReference type="GO" id="GO:0005524">
    <property type="term" value="F:ATP binding"/>
    <property type="evidence" value="ECO:0007669"/>
    <property type="project" value="UniProtKB-KW"/>
</dbReference>
<dbReference type="SUPFAM" id="SSF56112">
    <property type="entry name" value="Protein kinase-like (PK-like)"/>
    <property type="match status" value="1"/>
</dbReference>
<evidence type="ECO:0000256" key="2">
    <source>
        <dbReference type="ARBA" id="ARBA00022840"/>
    </source>
</evidence>
<keyword evidence="6" id="KW-1185">Reference proteome</keyword>
<evidence type="ECO:0000256" key="1">
    <source>
        <dbReference type="ARBA" id="ARBA00022741"/>
    </source>
</evidence>
<dbReference type="OrthoDB" id="8596411at2759"/>
<evidence type="ECO:0000313" key="6">
    <source>
        <dbReference type="Proteomes" id="UP000054408"/>
    </source>
</evidence>
<proteinExistence type="predicted"/>
<feature type="region of interest" description="Disordered" evidence="3">
    <location>
        <begin position="93"/>
        <end position="113"/>
    </location>
</feature>
<gene>
    <name evidence="5" type="ORF">AMSG_02050</name>
</gene>
<dbReference type="GO" id="GO:0035556">
    <property type="term" value="P:intracellular signal transduction"/>
    <property type="evidence" value="ECO:0007669"/>
    <property type="project" value="TreeGrafter"/>
</dbReference>
<dbReference type="Gene3D" id="1.10.510.10">
    <property type="entry name" value="Transferase(Phosphotransferase) domain 1"/>
    <property type="match status" value="1"/>
</dbReference>
<dbReference type="InterPro" id="IPR000719">
    <property type="entry name" value="Prot_kinase_dom"/>
</dbReference>
<dbReference type="Pfam" id="PF00069">
    <property type="entry name" value="Pkinase"/>
    <property type="match status" value="1"/>
</dbReference>
<feature type="region of interest" description="Disordered" evidence="3">
    <location>
        <begin position="42"/>
        <end position="71"/>
    </location>
</feature>
<evidence type="ECO:0000259" key="4">
    <source>
        <dbReference type="PROSITE" id="PS50011"/>
    </source>
</evidence>
<dbReference type="InterPro" id="IPR011009">
    <property type="entry name" value="Kinase-like_dom_sf"/>
</dbReference>
<dbReference type="Proteomes" id="UP000054408">
    <property type="component" value="Unassembled WGS sequence"/>
</dbReference>
<keyword evidence="5" id="KW-0808">Transferase</keyword>
<dbReference type="PROSITE" id="PS50011">
    <property type="entry name" value="PROTEIN_KINASE_DOM"/>
    <property type="match status" value="1"/>
</dbReference>
<keyword evidence="2" id="KW-0067">ATP-binding</keyword>
<feature type="domain" description="Protein kinase" evidence="4">
    <location>
        <begin position="125"/>
        <end position="361"/>
    </location>
</feature>
<dbReference type="InterPro" id="IPR008271">
    <property type="entry name" value="Ser/Thr_kinase_AS"/>
</dbReference>
<name>A0A0L0DWW8_THETB</name>
<evidence type="ECO:0000256" key="3">
    <source>
        <dbReference type="SAM" id="MobiDB-lite"/>
    </source>
</evidence>
<dbReference type="GO" id="GO:0004674">
    <property type="term" value="F:protein serine/threonine kinase activity"/>
    <property type="evidence" value="ECO:0007669"/>
    <property type="project" value="TreeGrafter"/>
</dbReference>
<dbReference type="GeneID" id="25561761"/>